<evidence type="ECO:0000256" key="1">
    <source>
        <dbReference type="ARBA" id="ARBA00004141"/>
    </source>
</evidence>
<sequence>MFARPVVRLRHTACKRNFSLFQNVTDTLITLHDVSSLPWIVVIPLTTIGLRTCFTLPLSIWQRKRIVKQQELRKIVQASSPVTKLRLAAATNSPSRAIDEISSSGSVVKETQTKLQKLTPEQISLLSIKETRKRQKALFSRYHVQMWKNVLLPLVQIPLWVTVSMGLRNMTERRVLETNNWDILQHWLPPTLDLSLPWDAMPMIAPMILGTISLMNVEYNGKMMTSTSTSLVGVETASRDYSKMSQAMQGILNLSRLSCVFMMGVSSQASLLLSLYWISSQLYSLVQNIFLNWLWPYQR</sequence>
<dbReference type="AlphaFoldDB" id="A0A8J2T3E5"/>
<keyword evidence="3" id="KW-0812">Transmembrane</keyword>
<evidence type="ECO:0000256" key="3">
    <source>
        <dbReference type="ARBA" id="ARBA00022692"/>
    </source>
</evidence>
<dbReference type="GO" id="GO:0005743">
    <property type="term" value="C:mitochondrial inner membrane"/>
    <property type="evidence" value="ECO:0007669"/>
    <property type="project" value="TreeGrafter"/>
</dbReference>
<evidence type="ECO:0000256" key="4">
    <source>
        <dbReference type="ARBA" id="ARBA00022989"/>
    </source>
</evidence>
<dbReference type="GO" id="GO:0032979">
    <property type="term" value="P:protein insertion into mitochondrial inner membrane from matrix"/>
    <property type="evidence" value="ECO:0007669"/>
    <property type="project" value="TreeGrafter"/>
</dbReference>
<keyword evidence="4" id="KW-1133">Transmembrane helix</keyword>
<evidence type="ECO:0000256" key="2">
    <source>
        <dbReference type="ARBA" id="ARBA00009877"/>
    </source>
</evidence>
<keyword evidence="5" id="KW-0472">Membrane</keyword>
<name>A0A8J2T3E5_ZYGB2</name>
<dbReference type="OrthoDB" id="2148490at2759"/>
<dbReference type="PANTHER" id="PTHR12428">
    <property type="entry name" value="OXA1"/>
    <property type="match status" value="1"/>
</dbReference>
<keyword evidence="7" id="KW-1185">Reference proteome</keyword>
<comment type="subcellular location">
    <subcellularLocation>
        <location evidence="1">Membrane</location>
        <topology evidence="1">Multi-pass membrane protein</topology>
    </subcellularLocation>
</comment>
<reference evidence="7" key="1">
    <citation type="journal article" date="2013" name="Genome Announc.">
        <title>Genome sequence of the food spoilage yeast Zygosaccharomyces bailii CLIB 213(T).</title>
        <authorList>
            <person name="Galeote V."/>
            <person name="Bigey F."/>
            <person name="Devillers H."/>
            <person name="Neuveglise C."/>
            <person name="Dequin S."/>
        </authorList>
    </citation>
    <scope>NUCLEOTIDE SEQUENCE [LARGE SCALE GENOMIC DNA]</scope>
    <source>
        <strain evidence="7">CLIB 213 / ATCC 58445 / CBS 680 / CCRC 21525 / NBRC 1098 / NCYC 1416 / NRRL Y-2227</strain>
    </source>
</reference>
<dbReference type="GO" id="GO:0033617">
    <property type="term" value="P:mitochondrial respiratory chain complex IV assembly"/>
    <property type="evidence" value="ECO:0007669"/>
    <property type="project" value="TreeGrafter"/>
</dbReference>
<protein>
    <submittedName>
        <fullName evidence="6">BN860_16028g1_1</fullName>
    </submittedName>
</protein>
<comment type="similarity">
    <text evidence="2">Belongs to the OXA1/ALB3/YidC family.</text>
</comment>
<organism evidence="6 7">
    <name type="scientific">Zygosaccharomyces bailii (strain CLIB 213 / ATCC 58445 / CBS 680 / BCRC 21525 / NBRC 1098 / NCYC 1416 / NRRL Y-2227)</name>
    <dbReference type="NCBI Taxonomy" id="1333698"/>
    <lineage>
        <taxon>Eukaryota</taxon>
        <taxon>Fungi</taxon>
        <taxon>Dikarya</taxon>
        <taxon>Ascomycota</taxon>
        <taxon>Saccharomycotina</taxon>
        <taxon>Saccharomycetes</taxon>
        <taxon>Saccharomycetales</taxon>
        <taxon>Saccharomycetaceae</taxon>
        <taxon>Zygosaccharomyces</taxon>
    </lineage>
</organism>
<dbReference type="PANTHER" id="PTHR12428:SF65">
    <property type="entry name" value="CYTOCHROME C OXIDASE ASSEMBLY PROTEIN COX18, MITOCHONDRIAL"/>
    <property type="match status" value="1"/>
</dbReference>
<proteinExistence type="inferred from homology"/>
<evidence type="ECO:0000313" key="6">
    <source>
        <dbReference type="EMBL" id="CDF87857.1"/>
    </source>
</evidence>
<evidence type="ECO:0000313" key="7">
    <source>
        <dbReference type="Proteomes" id="UP000019375"/>
    </source>
</evidence>
<dbReference type="Proteomes" id="UP000019375">
    <property type="component" value="Unassembled WGS sequence"/>
</dbReference>
<gene>
    <name evidence="6" type="ORF">BN860_16028g</name>
</gene>
<evidence type="ECO:0000256" key="5">
    <source>
        <dbReference type="ARBA" id="ARBA00023136"/>
    </source>
</evidence>
<dbReference type="EMBL" id="HG316454">
    <property type="protein sequence ID" value="CDF87857.1"/>
    <property type="molecule type" value="Genomic_DNA"/>
</dbReference>
<dbReference type="GO" id="GO:0032977">
    <property type="term" value="F:membrane insertase activity"/>
    <property type="evidence" value="ECO:0007669"/>
    <property type="project" value="InterPro"/>
</dbReference>
<dbReference type="InterPro" id="IPR001708">
    <property type="entry name" value="YidC/ALB3/OXA1/COX18"/>
</dbReference>
<accession>A0A8J2T3E5</accession>